<dbReference type="EMBL" id="JABFAC010000004">
    <property type="protein sequence ID" value="MBA0611979.1"/>
    <property type="molecule type" value="Genomic_DNA"/>
</dbReference>
<dbReference type="InterPro" id="IPR013094">
    <property type="entry name" value="AB_hydrolase_3"/>
</dbReference>
<feature type="domain" description="Alpha/beta hydrolase fold-3" evidence="2">
    <location>
        <begin position="149"/>
        <end position="289"/>
    </location>
</feature>
<name>A0A7J8RDT4_GOSDV</name>
<organism evidence="3 4">
    <name type="scientific">Gossypium davidsonii</name>
    <name type="common">Davidson's cotton</name>
    <name type="synonym">Gossypium klotzschianum subsp. davidsonii</name>
    <dbReference type="NCBI Taxonomy" id="34287"/>
    <lineage>
        <taxon>Eukaryota</taxon>
        <taxon>Viridiplantae</taxon>
        <taxon>Streptophyta</taxon>
        <taxon>Embryophyta</taxon>
        <taxon>Tracheophyta</taxon>
        <taxon>Spermatophyta</taxon>
        <taxon>Magnoliopsida</taxon>
        <taxon>eudicotyledons</taxon>
        <taxon>Gunneridae</taxon>
        <taxon>Pentapetalae</taxon>
        <taxon>rosids</taxon>
        <taxon>malvids</taxon>
        <taxon>Malvales</taxon>
        <taxon>Malvaceae</taxon>
        <taxon>Malvoideae</taxon>
        <taxon>Gossypium</taxon>
    </lineage>
</organism>
<evidence type="ECO:0000313" key="4">
    <source>
        <dbReference type="Proteomes" id="UP000593561"/>
    </source>
</evidence>
<evidence type="ECO:0000256" key="1">
    <source>
        <dbReference type="ARBA" id="ARBA00010515"/>
    </source>
</evidence>
<comment type="similarity">
    <text evidence="1">Belongs to the 'GDXG' lipolytic enzyme family.</text>
</comment>
<dbReference type="Proteomes" id="UP000593561">
    <property type="component" value="Unassembled WGS sequence"/>
</dbReference>
<dbReference type="Gene3D" id="3.40.50.1820">
    <property type="entry name" value="alpha/beta hydrolase"/>
    <property type="match status" value="2"/>
</dbReference>
<keyword evidence="4" id="KW-1185">Reference proteome</keyword>
<sequence>MYKMSNNPTSKFQDVPWKHRFFSSMIGFAVNFSGRSDGTINRYIMNLFDFKAPPSQQPFDGVKTSDTVVDATRNLYFRLFLPSLNQDDDVPDIVYFHGGGFAYLSASSIPCDDFCRRLCKKTGAVIVSVNYRLAPEHKYPSQYDDGFDCFIAGDSAGGNLAHHVAVKACEYGLRNVKLIGLIAIQPFFGGEERTESETRIVDAPMISVKGTDWLWKAFLPEGSDRNHPACNVFGPKSVDDISRLKFPATMVVVGGFDPMHDWQIRYYEGLKKCGKEACLIAYPHAFHTF</sequence>
<dbReference type="PANTHER" id="PTHR23024:SF24">
    <property type="entry name" value="ALPHA_BETA HYDROLASE FOLD-3 DOMAIN-CONTAINING PROTEIN"/>
    <property type="match status" value="1"/>
</dbReference>
<reference evidence="3 4" key="1">
    <citation type="journal article" date="2019" name="Genome Biol. Evol.">
        <title>Insights into the evolution of the New World diploid cottons (Gossypium, subgenus Houzingenia) based on genome sequencing.</title>
        <authorList>
            <person name="Grover C.E."/>
            <person name="Arick M.A. 2nd"/>
            <person name="Thrash A."/>
            <person name="Conover J.L."/>
            <person name="Sanders W.S."/>
            <person name="Peterson D.G."/>
            <person name="Frelichowski J.E."/>
            <person name="Scheffler J.A."/>
            <person name="Scheffler B.E."/>
            <person name="Wendel J.F."/>
        </authorList>
    </citation>
    <scope>NUCLEOTIDE SEQUENCE [LARGE SCALE GENOMIC DNA]</scope>
    <source>
        <strain evidence="3">27</strain>
        <tissue evidence="3">Leaf</tissue>
    </source>
</reference>
<evidence type="ECO:0000259" key="2">
    <source>
        <dbReference type="Pfam" id="PF07859"/>
    </source>
</evidence>
<accession>A0A7J8RDT4</accession>
<dbReference type="InterPro" id="IPR050466">
    <property type="entry name" value="Carboxylest/Gibb_receptor"/>
</dbReference>
<proteinExistence type="inferred from homology"/>
<protein>
    <recommendedName>
        <fullName evidence="2">Alpha/beta hydrolase fold-3 domain-containing protein</fullName>
    </recommendedName>
</protein>
<comment type="caution">
    <text evidence="3">The sequence shown here is derived from an EMBL/GenBank/DDBJ whole genome shotgun (WGS) entry which is preliminary data.</text>
</comment>
<dbReference type="InterPro" id="IPR029058">
    <property type="entry name" value="AB_hydrolase_fold"/>
</dbReference>
<dbReference type="GO" id="GO:0052689">
    <property type="term" value="F:carboxylic ester hydrolase activity"/>
    <property type="evidence" value="ECO:0007669"/>
    <property type="project" value="TreeGrafter"/>
</dbReference>
<dbReference type="Pfam" id="PF07859">
    <property type="entry name" value="Abhydrolase_3"/>
    <property type="match status" value="2"/>
</dbReference>
<feature type="domain" description="Alpha/beta hydrolase fold-3" evidence="2">
    <location>
        <begin position="93"/>
        <end position="148"/>
    </location>
</feature>
<gene>
    <name evidence="3" type="ORF">Godav_012627</name>
</gene>
<evidence type="ECO:0000313" key="3">
    <source>
        <dbReference type="EMBL" id="MBA0611979.1"/>
    </source>
</evidence>
<dbReference type="AlphaFoldDB" id="A0A7J8RDT4"/>
<dbReference type="SUPFAM" id="SSF53474">
    <property type="entry name" value="alpha/beta-Hydrolases"/>
    <property type="match status" value="1"/>
</dbReference>
<dbReference type="PANTHER" id="PTHR23024">
    <property type="entry name" value="ARYLACETAMIDE DEACETYLASE"/>
    <property type="match status" value="1"/>
</dbReference>
<dbReference type="GO" id="GO:0009860">
    <property type="term" value="P:pollen tube growth"/>
    <property type="evidence" value="ECO:0007669"/>
    <property type="project" value="TreeGrafter"/>
</dbReference>